<dbReference type="RefSeq" id="WP_077414124.1">
    <property type="nucleotide sequence ID" value="NZ_MLHI01000001.1"/>
</dbReference>
<keyword evidence="2 6" id="KW-0808">Transferase</keyword>
<organism evidence="8 9">
    <name type="scientific">Rodentibacter rarus</name>
    <dbReference type="NCBI Taxonomy" id="1908260"/>
    <lineage>
        <taxon>Bacteria</taxon>
        <taxon>Pseudomonadati</taxon>
        <taxon>Pseudomonadota</taxon>
        <taxon>Gammaproteobacteria</taxon>
        <taxon>Pasteurellales</taxon>
        <taxon>Pasteurellaceae</taxon>
        <taxon>Rodentibacter</taxon>
    </lineage>
</organism>
<dbReference type="InterPro" id="IPR036477">
    <property type="entry name" value="Formyl_transf_N_sf"/>
</dbReference>
<dbReference type="Gene3D" id="3.40.50.170">
    <property type="entry name" value="Formyl transferase, N-terminal domain"/>
    <property type="match status" value="1"/>
</dbReference>
<feature type="site" description="Raises pKa of active site His" evidence="6">
    <location>
        <position position="145"/>
    </location>
</feature>
<accession>A0A1V3ISV6</accession>
<evidence type="ECO:0000256" key="4">
    <source>
        <dbReference type="ARBA" id="ARBA00038440"/>
    </source>
</evidence>
<feature type="binding site" evidence="6">
    <location>
        <position position="107"/>
    </location>
    <ligand>
        <name>(6R)-10-formyltetrahydrofolate</name>
        <dbReference type="ChEBI" id="CHEBI:195366"/>
    </ligand>
</feature>
<name>A0A1V3ISV6_9PAST</name>
<dbReference type="EMBL" id="MLHJ01000001">
    <property type="protein sequence ID" value="OOF45352.1"/>
    <property type="molecule type" value="Genomic_DNA"/>
</dbReference>
<dbReference type="HAMAP" id="MF_01930">
    <property type="entry name" value="PurN"/>
    <property type="match status" value="1"/>
</dbReference>
<keyword evidence="3 6" id="KW-0658">Purine biosynthesis</keyword>
<dbReference type="InterPro" id="IPR001555">
    <property type="entry name" value="GART_AS"/>
</dbReference>
<dbReference type="Pfam" id="PF00551">
    <property type="entry name" value="Formyl_trans_N"/>
    <property type="match status" value="1"/>
</dbReference>
<keyword evidence="9" id="KW-1185">Reference proteome</keyword>
<dbReference type="GO" id="GO:0004644">
    <property type="term" value="F:phosphoribosylglycinamide formyltransferase activity"/>
    <property type="evidence" value="ECO:0007669"/>
    <property type="project" value="UniProtKB-UniRule"/>
</dbReference>
<comment type="pathway">
    <text evidence="1 6">Purine metabolism; IMP biosynthesis via de novo pathway; N(2)-formyl-N(1)-(5-phospho-D-ribosyl)glycinamide from N(1)-(5-phospho-D-ribosyl)glycinamide (10-formyl THF route): step 1/1.</text>
</comment>
<dbReference type="UniPathway" id="UPA00074">
    <property type="reaction ID" value="UER00126"/>
</dbReference>
<dbReference type="PANTHER" id="PTHR43369">
    <property type="entry name" value="PHOSPHORIBOSYLGLYCINAMIDE FORMYLTRANSFERASE"/>
    <property type="match status" value="1"/>
</dbReference>
<dbReference type="CDD" id="cd08645">
    <property type="entry name" value="FMT_core_GART"/>
    <property type="match status" value="1"/>
</dbReference>
<comment type="caution">
    <text evidence="6">Lacks conserved residue(s) required for the propagation of feature annotation.</text>
</comment>
<evidence type="ECO:0000256" key="3">
    <source>
        <dbReference type="ARBA" id="ARBA00022755"/>
    </source>
</evidence>
<dbReference type="SUPFAM" id="SSF53328">
    <property type="entry name" value="Formyltransferase"/>
    <property type="match status" value="1"/>
</dbReference>
<dbReference type="OrthoDB" id="9806170at2"/>
<dbReference type="GO" id="GO:0005829">
    <property type="term" value="C:cytosol"/>
    <property type="evidence" value="ECO:0007669"/>
    <property type="project" value="TreeGrafter"/>
</dbReference>
<sequence>MKKIAVLISGQGNNLQAIIDACEKGFITAQIACVVSNKVEAFGLERAKSAVIPTGVFLRQNFTSNQEMDRHIGDYLESAGVDLIVLAGYMKILTPDFIQRFNGKIINIHPSLLPKYPGLNTYQRAFDAGDCEHGTTVHFVNEEVDGGAIILQAKVPIFPDDNVEEIELRTREQEYRIYPMVIKWFVEDRLTLKEGIAYLDGKPLSKQGYACE</sequence>
<comment type="function">
    <text evidence="6">Catalyzes the transfer of a formyl group from 10-formyltetrahydrofolate to 5-phospho-ribosyl-glycinamide (GAR), producing 5-phospho-ribosyl-N-formylglycinamide (FGAR) and tetrahydrofolate.</text>
</comment>
<evidence type="ECO:0000313" key="9">
    <source>
        <dbReference type="Proteomes" id="UP000189433"/>
    </source>
</evidence>
<dbReference type="GO" id="GO:0006189">
    <property type="term" value="P:'de novo' IMP biosynthetic process"/>
    <property type="evidence" value="ECO:0007669"/>
    <property type="project" value="UniProtKB-UniRule"/>
</dbReference>
<dbReference type="InterPro" id="IPR002376">
    <property type="entry name" value="Formyl_transf_N"/>
</dbReference>
<reference evidence="8 9" key="1">
    <citation type="submission" date="2016-10" db="EMBL/GenBank/DDBJ databases">
        <title>Rodentibacter gen. nov. and new species.</title>
        <authorList>
            <person name="Christensen H."/>
        </authorList>
    </citation>
    <scope>NUCLEOTIDE SEQUENCE [LARGE SCALE GENOMIC DNA]</scope>
    <source>
        <strain evidence="8 9">CCUG17206</strain>
    </source>
</reference>
<dbReference type="STRING" id="1908260.BKK50_00165"/>
<comment type="catalytic activity">
    <reaction evidence="5 6">
        <text>N(1)-(5-phospho-beta-D-ribosyl)glycinamide + (6R)-10-formyltetrahydrofolate = N(2)-formyl-N(1)-(5-phospho-beta-D-ribosyl)glycinamide + (6S)-5,6,7,8-tetrahydrofolate + H(+)</text>
        <dbReference type="Rhea" id="RHEA:15053"/>
        <dbReference type="ChEBI" id="CHEBI:15378"/>
        <dbReference type="ChEBI" id="CHEBI:57453"/>
        <dbReference type="ChEBI" id="CHEBI:143788"/>
        <dbReference type="ChEBI" id="CHEBI:147286"/>
        <dbReference type="ChEBI" id="CHEBI:195366"/>
        <dbReference type="EC" id="2.1.2.2"/>
    </reaction>
</comment>
<dbReference type="PANTHER" id="PTHR43369:SF2">
    <property type="entry name" value="PHOSPHORIBOSYLGLYCINAMIDE FORMYLTRANSFERASE"/>
    <property type="match status" value="1"/>
</dbReference>
<feature type="binding site" evidence="6">
    <location>
        <begin position="90"/>
        <end position="93"/>
    </location>
    <ligand>
        <name>(6R)-10-formyltetrahydrofolate</name>
        <dbReference type="ChEBI" id="CHEBI:195366"/>
    </ligand>
</feature>
<comment type="caution">
    <text evidence="8">The sequence shown here is derived from an EMBL/GenBank/DDBJ whole genome shotgun (WGS) entry which is preliminary data.</text>
</comment>
<dbReference type="InterPro" id="IPR004607">
    <property type="entry name" value="GART"/>
</dbReference>
<evidence type="ECO:0000313" key="8">
    <source>
        <dbReference type="EMBL" id="OOF45352.1"/>
    </source>
</evidence>
<protein>
    <recommendedName>
        <fullName evidence="6">Phosphoribosylglycinamide formyltransferase</fullName>
        <ecNumber evidence="6">2.1.2.2</ecNumber>
    </recommendedName>
    <alternativeName>
        <fullName evidence="6">5'-phosphoribosylglycinamide transformylase</fullName>
    </alternativeName>
    <alternativeName>
        <fullName evidence="6">GAR transformylase</fullName>
        <shortName evidence="6">GART</shortName>
    </alternativeName>
</protein>
<evidence type="ECO:0000256" key="1">
    <source>
        <dbReference type="ARBA" id="ARBA00005054"/>
    </source>
</evidence>
<evidence type="ECO:0000256" key="5">
    <source>
        <dbReference type="ARBA" id="ARBA00047664"/>
    </source>
</evidence>
<evidence type="ECO:0000259" key="7">
    <source>
        <dbReference type="Pfam" id="PF00551"/>
    </source>
</evidence>
<dbReference type="PROSITE" id="PS00373">
    <property type="entry name" value="GART"/>
    <property type="match status" value="1"/>
</dbReference>
<dbReference type="NCBIfam" id="TIGR00639">
    <property type="entry name" value="PurN"/>
    <property type="match status" value="1"/>
</dbReference>
<dbReference type="Proteomes" id="UP000189433">
    <property type="component" value="Unassembled WGS sequence"/>
</dbReference>
<proteinExistence type="inferred from homology"/>
<evidence type="ECO:0000256" key="6">
    <source>
        <dbReference type="HAMAP-Rule" id="MF_01930"/>
    </source>
</evidence>
<evidence type="ECO:0000256" key="2">
    <source>
        <dbReference type="ARBA" id="ARBA00022679"/>
    </source>
</evidence>
<dbReference type="AlphaFoldDB" id="A0A1V3ISV6"/>
<dbReference type="EC" id="2.1.2.2" evidence="6"/>
<comment type="similarity">
    <text evidence="4 6">Belongs to the GART family.</text>
</comment>
<feature type="active site" description="Proton donor" evidence="6">
    <location>
        <position position="109"/>
    </location>
</feature>
<gene>
    <name evidence="6" type="primary">purN</name>
    <name evidence="8" type="ORF">BKK50_00165</name>
</gene>
<feature type="domain" description="Formyl transferase N-terminal" evidence="7">
    <location>
        <begin position="2"/>
        <end position="182"/>
    </location>
</feature>